<evidence type="ECO:0000313" key="2">
    <source>
        <dbReference type="Proteomes" id="UP000807370"/>
    </source>
</evidence>
<keyword evidence="2" id="KW-1185">Reference proteome</keyword>
<evidence type="ECO:0000313" key="1">
    <source>
        <dbReference type="EMBL" id="MBH5401213.1"/>
    </source>
</evidence>
<keyword evidence="1" id="KW-0378">Hydrolase</keyword>
<name>A0ABS0PVI8_9BRAD</name>
<dbReference type="RefSeq" id="WP_197962350.1">
    <property type="nucleotide sequence ID" value="NZ_JACCHP010000019.1"/>
</dbReference>
<sequence>MDKVVVFRVDASVEMGLGHLTRCLTLANALAGREVRSYFLMRSHAAGLRHMVARAGHAVRLLPDPAEPAPEPGDHALPHAHWLPTTRQKDAEQTCSALAEIGRVEWLIVDHYALDIRWERACRRDGLRILVIDDLADRDHDCEMLLDQNLIFQMEVRYRDRVPAACVQLLGPGYALLRPEFAEQRALLTPRNGEISRILICFGGSDPTNETAKALTAIAILATSQLAVDVVIGPSNPNRDSVHALCQQMPNVALHPSASNIAELMRGADLSIGAGGVMNWERCCLGLPVLALDIAKNQVPSLTRLAKEGALVHLGSAASVSADDIAAAVKALAADRARTRRLGEVAATLVDGDGAERVCRAIFP</sequence>
<protein>
    <submittedName>
        <fullName evidence="1">UDP-2,4-diacetamido-2,4, 6-trideoxy-beta-L-altropyranose hydrolase</fullName>
        <ecNumber evidence="1">3.6.1.57</ecNumber>
    </submittedName>
</protein>
<proteinExistence type="predicted"/>
<dbReference type="NCBIfam" id="TIGR03590">
    <property type="entry name" value="PseG"/>
    <property type="match status" value="1"/>
</dbReference>
<dbReference type="PANTHER" id="PTHR21015">
    <property type="entry name" value="UDP-N-ACETYLGLUCOSAMINE--N-ACETYLMURAMYL-(PENTAPEPTIDE) PYROPHOSPHORYL-UNDECAPRENOL N-ACETYLGLUCOSAMINE TRANSFERASE 1"/>
    <property type="match status" value="1"/>
</dbReference>
<accession>A0ABS0PVI8</accession>
<organism evidence="1 2">
    <name type="scientific">Bradyrhizobium agreste</name>
    <dbReference type="NCBI Taxonomy" id="2751811"/>
    <lineage>
        <taxon>Bacteria</taxon>
        <taxon>Pseudomonadati</taxon>
        <taxon>Pseudomonadota</taxon>
        <taxon>Alphaproteobacteria</taxon>
        <taxon>Hyphomicrobiales</taxon>
        <taxon>Nitrobacteraceae</taxon>
        <taxon>Bradyrhizobium</taxon>
    </lineage>
</organism>
<dbReference type="GO" id="GO:0016787">
    <property type="term" value="F:hydrolase activity"/>
    <property type="evidence" value="ECO:0007669"/>
    <property type="project" value="UniProtKB-KW"/>
</dbReference>
<comment type="caution">
    <text evidence="1">The sequence shown here is derived from an EMBL/GenBank/DDBJ whole genome shotgun (WGS) entry which is preliminary data.</text>
</comment>
<dbReference type="PANTHER" id="PTHR21015:SF22">
    <property type="entry name" value="GLYCOSYLTRANSFERASE"/>
    <property type="match status" value="1"/>
</dbReference>
<dbReference type="SUPFAM" id="SSF53756">
    <property type="entry name" value="UDP-Glycosyltransferase/glycogen phosphorylase"/>
    <property type="match status" value="1"/>
</dbReference>
<dbReference type="InterPro" id="IPR020023">
    <property type="entry name" value="PseG"/>
</dbReference>
<dbReference type="EC" id="3.6.1.57" evidence="1"/>
<dbReference type="Proteomes" id="UP000807370">
    <property type="component" value="Unassembled WGS sequence"/>
</dbReference>
<dbReference type="Gene3D" id="3.40.50.2000">
    <property type="entry name" value="Glycogen Phosphorylase B"/>
    <property type="match status" value="1"/>
</dbReference>
<dbReference type="EMBL" id="JACCHP010000019">
    <property type="protein sequence ID" value="MBH5401213.1"/>
    <property type="molecule type" value="Genomic_DNA"/>
</dbReference>
<dbReference type="Gene3D" id="3.40.50.11190">
    <property type="match status" value="1"/>
</dbReference>
<gene>
    <name evidence="1" type="primary">pseG</name>
    <name evidence="1" type="ORF">HZZ13_26010</name>
</gene>
<reference evidence="1 2" key="1">
    <citation type="submission" date="2020-07" db="EMBL/GenBank/DDBJ databases">
        <title>Bradyrhizobium diversity isolated from nodules of indigenous legumes of Western Australia.</title>
        <authorList>
            <person name="Klepa M.S."/>
        </authorList>
    </citation>
    <scope>NUCLEOTIDE SEQUENCE [LARGE SCALE GENOMIC DNA]</scope>
    <source>
        <strain evidence="1 2">CNPSo 4010</strain>
    </source>
</reference>